<dbReference type="InterPro" id="IPR001460">
    <property type="entry name" value="PCN-bd_Tpept"/>
</dbReference>
<keyword evidence="3" id="KW-0472">Membrane</keyword>
<feature type="domain" description="PASTA" evidence="4">
    <location>
        <begin position="602"/>
        <end position="661"/>
    </location>
</feature>
<dbReference type="SUPFAM" id="SSF56519">
    <property type="entry name" value="Penicillin binding protein dimerisation domain"/>
    <property type="match status" value="1"/>
</dbReference>
<dbReference type="PANTHER" id="PTHR30627:SF1">
    <property type="entry name" value="PEPTIDOGLYCAN D,D-TRANSPEPTIDASE FTSI"/>
    <property type="match status" value="1"/>
</dbReference>
<dbReference type="AlphaFoldDB" id="A0A1M5Z0T4"/>
<proteinExistence type="inferred from homology"/>
<dbReference type="Gene3D" id="3.90.1310.10">
    <property type="entry name" value="Penicillin-binding protein 2a (Domain 2)"/>
    <property type="match status" value="1"/>
</dbReference>
<dbReference type="InterPro" id="IPR050515">
    <property type="entry name" value="Beta-lactam/transpept"/>
</dbReference>
<dbReference type="NCBIfam" id="TIGR02214">
    <property type="entry name" value="spoVD_pbp"/>
    <property type="match status" value="1"/>
</dbReference>
<feature type="domain" description="PASTA" evidence="4">
    <location>
        <begin position="666"/>
        <end position="724"/>
    </location>
</feature>
<dbReference type="InterPro" id="IPR005543">
    <property type="entry name" value="PASTA_dom"/>
</dbReference>
<sequence>MKKNYRDNATSKKRMRLVLTGLCIFFFVLSLRLSYIMIGKRQEYSARAIEQWTSEVKIDARRGKILDRNGTELAVSANVYRVDFDLNAIRKYLEKVKKVNDDIAKDIAVAVGMETTDVVKKLETKLPSGNLAGSATLIRRIEKAEADKVKALDISGVIVSPDTKRYYRNDNFLAQVLGVTNSDGQGLGGVELQYNKQLSGVPGMRIAELDSRSEELPYTVSKFTPPVDGKDVTLTVDESIQFFAEKAAEQALSDNKAKAVSVIVMNPKNGEVLAMANKPDFNPNKPYDGAESFEGNNSSEKLQKMWRNRSVSDSFEPGSIFKVFTAQSALEDGVGDVGESYVCNGSTVVGGRTIKCWRTSGHGTETFADIIKNSCNVGFIELGKRIGKESLTKHIADFGFGKVSGVDLPGEAKGIVKSVNDISEVDLATIAFGQTNTVNPIQYMAAFNAVANGGTWIQPHVMKQVSHKDENGTEIIDEKFEPTTRTVATTEKTKVLRSYLERVVTEGSAKKAFVEGYHIGGKTGTAQKVNPVTKTYQGYISTFVGMAPIDDPEITVMVSIDEPGGTDYYAGMIAAPVAHTLFSDIFNYLESNADNIGAASLAKEVVIPEIRGLKVQDAKKMLKDLKLDCEIDGSGEYVTKVSPIPGYSVKEGSKLNIYVGSSQEYNKDIIMPNVKGYSKEQSTKLFTSLGLKYEFEGFGLISEQSIEPGDVISKGTTVKLKLSNDTQDGGF</sequence>
<evidence type="ECO:0000256" key="3">
    <source>
        <dbReference type="ARBA" id="ARBA00023136"/>
    </source>
</evidence>
<dbReference type="CDD" id="cd06575">
    <property type="entry name" value="PASTA_Pbp2x-like_2"/>
    <property type="match status" value="1"/>
</dbReference>
<dbReference type="EMBL" id="FQXU01000007">
    <property type="protein sequence ID" value="SHI17800.1"/>
    <property type="molecule type" value="Genomic_DNA"/>
</dbReference>
<dbReference type="Gene3D" id="3.40.710.10">
    <property type="entry name" value="DD-peptidase/beta-lactamase superfamily"/>
    <property type="match status" value="1"/>
</dbReference>
<organism evidence="5 6">
    <name type="scientific">Clostridium intestinale DSM 6191</name>
    <dbReference type="NCBI Taxonomy" id="1121320"/>
    <lineage>
        <taxon>Bacteria</taxon>
        <taxon>Bacillati</taxon>
        <taxon>Bacillota</taxon>
        <taxon>Clostridia</taxon>
        <taxon>Eubacteriales</taxon>
        <taxon>Clostridiaceae</taxon>
        <taxon>Clostridium</taxon>
    </lineage>
</organism>
<dbReference type="SUPFAM" id="SSF56601">
    <property type="entry name" value="beta-lactamase/transpeptidase-like"/>
    <property type="match status" value="1"/>
</dbReference>
<evidence type="ECO:0000256" key="1">
    <source>
        <dbReference type="ARBA" id="ARBA00004370"/>
    </source>
</evidence>
<name>A0A1M5Z0T4_9CLOT</name>
<dbReference type="InterPro" id="IPR011927">
    <property type="entry name" value="SpoVD_pbp"/>
</dbReference>
<dbReference type="Proteomes" id="UP000184241">
    <property type="component" value="Unassembled WGS sequence"/>
</dbReference>
<dbReference type="GO" id="GO:0071555">
    <property type="term" value="P:cell wall organization"/>
    <property type="evidence" value="ECO:0007669"/>
    <property type="project" value="TreeGrafter"/>
</dbReference>
<dbReference type="GO" id="GO:0008658">
    <property type="term" value="F:penicillin binding"/>
    <property type="evidence" value="ECO:0007669"/>
    <property type="project" value="InterPro"/>
</dbReference>
<evidence type="ECO:0000313" key="6">
    <source>
        <dbReference type="Proteomes" id="UP000184241"/>
    </source>
</evidence>
<comment type="similarity">
    <text evidence="2">Belongs to the transpeptidase family.</text>
</comment>
<dbReference type="Pfam" id="PF00905">
    <property type="entry name" value="Transpeptidase"/>
    <property type="match status" value="1"/>
</dbReference>
<evidence type="ECO:0000313" key="5">
    <source>
        <dbReference type="EMBL" id="SHI17800.1"/>
    </source>
</evidence>
<evidence type="ECO:0000256" key="2">
    <source>
        <dbReference type="ARBA" id="ARBA00007171"/>
    </source>
</evidence>
<dbReference type="SUPFAM" id="SSF54184">
    <property type="entry name" value="Penicillin-binding protein 2x (pbp-2x), c-terminal domain"/>
    <property type="match status" value="2"/>
</dbReference>
<dbReference type="Pfam" id="PF03793">
    <property type="entry name" value="PASTA"/>
    <property type="match status" value="2"/>
</dbReference>
<gene>
    <name evidence="5" type="ORF">SAMN02745941_02420</name>
</gene>
<dbReference type="GO" id="GO:0005886">
    <property type="term" value="C:plasma membrane"/>
    <property type="evidence" value="ECO:0007669"/>
    <property type="project" value="TreeGrafter"/>
</dbReference>
<comment type="subcellular location">
    <subcellularLocation>
        <location evidence="1">Membrane</location>
    </subcellularLocation>
</comment>
<dbReference type="Gene3D" id="3.30.450.330">
    <property type="match status" value="1"/>
</dbReference>
<dbReference type="PROSITE" id="PS51178">
    <property type="entry name" value="PASTA"/>
    <property type="match status" value="2"/>
</dbReference>
<dbReference type="PANTHER" id="PTHR30627">
    <property type="entry name" value="PEPTIDOGLYCAN D,D-TRANSPEPTIDASE"/>
    <property type="match status" value="1"/>
</dbReference>
<dbReference type="CDD" id="cd06576">
    <property type="entry name" value="PASTA_Pbp2x-like_1"/>
    <property type="match status" value="1"/>
</dbReference>
<reference evidence="5 6" key="1">
    <citation type="submission" date="2016-11" db="EMBL/GenBank/DDBJ databases">
        <authorList>
            <person name="Jaros S."/>
            <person name="Januszkiewicz K."/>
            <person name="Wedrychowicz H."/>
        </authorList>
    </citation>
    <scope>NUCLEOTIDE SEQUENCE [LARGE SCALE GENOMIC DNA]</scope>
    <source>
        <strain evidence="5 6">DSM 6191</strain>
    </source>
</reference>
<accession>A0A1M5Z0T4</accession>
<dbReference type="InterPro" id="IPR012338">
    <property type="entry name" value="Beta-lactam/transpept-like"/>
</dbReference>
<dbReference type="Pfam" id="PF03717">
    <property type="entry name" value="PBP_dimer"/>
    <property type="match status" value="1"/>
</dbReference>
<evidence type="ECO:0000259" key="4">
    <source>
        <dbReference type="PROSITE" id="PS51178"/>
    </source>
</evidence>
<dbReference type="InterPro" id="IPR036138">
    <property type="entry name" value="PBP_dimer_sf"/>
</dbReference>
<dbReference type="InterPro" id="IPR005311">
    <property type="entry name" value="PBP_dimer"/>
</dbReference>
<dbReference type="SMART" id="SM00740">
    <property type="entry name" value="PASTA"/>
    <property type="match status" value="2"/>
</dbReference>
<protein>
    <submittedName>
        <fullName evidence="5">Stage V sporulation protein D (Sporulation-specific penicillin-binding protein)</fullName>
    </submittedName>
</protein>